<keyword evidence="1" id="KW-1133">Transmembrane helix</keyword>
<sequence length="116" mass="13230">MPKNQKIDYAAMVASAVVMMLLYFLIDPHSKIWSTIVLILLIVFVATIQSVRKASQRAKVKQVLATKRIRRKDLAEAANISKIELNDFVDAGVMASKKRYRLEALIDRKFPDLLQK</sequence>
<evidence type="ECO:0000313" key="3">
    <source>
        <dbReference type="Proteomes" id="UP001596310"/>
    </source>
</evidence>
<organism evidence="2 3">
    <name type="scientific">Lapidilactobacillus achengensis</name>
    <dbReference type="NCBI Taxonomy" id="2486000"/>
    <lineage>
        <taxon>Bacteria</taxon>
        <taxon>Bacillati</taxon>
        <taxon>Bacillota</taxon>
        <taxon>Bacilli</taxon>
        <taxon>Lactobacillales</taxon>
        <taxon>Lactobacillaceae</taxon>
        <taxon>Lapidilactobacillus</taxon>
    </lineage>
</organism>
<keyword evidence="3" id="KW-1185">Reference proteome</keyword>
<evidence type="ECO:0008006" key="4">
    <source>
        <dbReference type="Google" id="ProtNLM"/>
    </source>
</evidence>
<gene>
    <name evidence="2" type="ORF">ACFQHW_03275</name>
</gene>
<proteinExistence type="predicted"/>
<dbReference type="RefSeq" id="WP_125600274.1">
    <property type="nucleotide sequence ID" value="NZ_JBHSSM010000010.1"/>
</dbReference>
<keyword evidence="1" id="KW-0812">Transmembrane</keyword>
<dbReference type="EMBL" id="JBHSSM010000010">
    <property type="protein sequence ID" value="MFC6314586.1"/>
    <property type="molecule type" value="Genomic_DNA"/>
</dbReference>
<feature type="transmembrane region" description="Helical" evidence="1">
    <location>
        <begin position="32"/>
        <end position="51"/>
    </location>
</feature>
<keyword evidence="1" id="KW-0472">Membrane</keyword>
<evidence type="ECO:0000256" key="1">
    <source>
        <dbReference type="SAM" id="Phobius"/>
    </source>
</evidence>
<evidence type="ECO:0000313" key="2">
    <source>
        <dbReference type="EMBL" id="MFC6314586.1"/>
    </source>
</evidence>
<feature type="transmembrane region" description="Helical" evidence="1">
    <location>
        <begin position="7"/>
        <end position="26"/>
    </location>
</feature>
<dbReference type="Proteomes" id="UP001596310">
    <property type="component" value="Unassembled WGS sequence"/>
</dbReference>
<name>A0ABW1UN16_9LACO</name>
<comment type="caution">
    <text evidence="2">The sequence shown here is derived from an EMBL/GenBank/DDBJ whole genome shotgun (WGS) entry which is preliminary data.</text>
</comment>
<accession>A0ABW1UN16</accession>
<reference evidence="3" key="1">
    <citation type="journal article" date="2019" name="Int. J. Syst. Evol. Microbiol.">
        <title>The Global Catalogue of Microorganisms (GCM) 10K type strain sequencing project: providing services to taxonomists for standard genome sequencing and annotation.</title>
        <authorList>
            <consortium name="The Broad Institute Genomics Platform"/>
            <consortium name="The Broad Institute Genome Sequencing Center for Infectious Disease"/>
            <person name="Wu L."/>
            <person name="Ma J."/>
        </authorList>
    </citation>
    <scope>NUCLEOTIDE SEQUENCE [LARGE SCALE GENOMIC DNA]</scope>
    <source>
        <strain evidence="3">CCM 8897</strain>
    </source>
</reference>
<protein>
    <recommendedName>
        <fullName evidence="4">XRE family transcriptional regulator</fullName>
    </recommendedName>
</protein>